<accession>A0A3G3K239</accession>
<evidence type="ECO:0000313" key="2">
    <source>
        <dbReference type="Proteomes" id="UP000269097"/>
    </source>
</evidence>
<dbReference type="AlphaFoldDB" id="A0A3G3K239"/>
<keyword evidence="2" id="KW-1185">Reference proteome</keyword>
<organism evidence="1 2">
    <name type="scientific">Cohnella candidum</name>
    <dbReference type="NCBI Taxonomy" id="2674991"/>
    <lineage>
        <taxon>Bacteria</taxon>
        <taxon>Bacillati</taxon>
        <taxon>Bacillota</taxon>
        <taxon>Bacilli</taxon>
        <taxon>Bacillales</taxon>
        <taxon>Paenibacillaceae</taxon>
        <taxon>Cohnella</taxon>
    </lineage>
</organism>
<dbReference type="Proteomes" id="UP000269097">
    <property type="component" value="Chromosome"/>
</dbReference>
<reference evidence="1 2" key="1">
    <citation type="submission" date="2018-10" db="EMBL/GenBank/DDBJ databases">
        <title>Genome Sequence of Cohnella sp.</title>
        <authorList>
            <person name="Srinivasan S."/>
            <person name="Kim M.K."/>
        </authorList>
    </citation>
    <scope>NUCLEOTIDE SEQUENCE [LARGE SCALE GENOMIC DNA]</scope>
    <source>
        <strain evidence="1 2">18JY8-7</strain>
    </source>
</reference>
<dbReference type="EMBL" id="CP033433">
    <property type="protein sequence ID" value="AYQ74615.1"/>
    <property type="molecule type" value="Genomic_DNA"/>
</dbReference>
<proteinExistence type="predicted"/>
<evidence type="ECO:0000313" key="1">
    <source>
        <dbReference type="EMBL" id="AYQ74615.1"/>
    </source>
</evidence>
<name>A0A3G3K239_9BACL</name>
<protein>
    <submittedName>
        <fullName evidence="1">Uncharacterized protein</fullName>
    </submittedName>
</protein>
<gene>
    <name evidence="1" type="ORF">EAV92_19805</name>
</gene>
<sequence>MTSEDGSEVLNSALFRHFLLFSRKILSGRQDFFSKEQNSILRVLSKQRESPPQAGKRIIQRYWEEF</sequence>
<dbReference type="KEGG" id="coh:EAV92_19805"/>